<dbReference type="PANTHER" id="PTHR10792:SF8">
    <property type="entry name" value="RIBOSOME BIOGENESIS PROTEIN RLP24-RELATED"/>
    <property type="match status" value="1"/>
</dbReference>
<dbReference type="GO" id="GO:0003735">
    <property type="term" value="F:structural constituent of ribosome"/>
    <property type="evidence" value="ECO:0007669"/>
    <property type="project" value="InterPro"/>
</dbReference>
<dbReference type="CDD" id="cd00472">
    <property type="entry name" value="Ribosomal_L24e_L24"/>
    <property type="match status" value="1"/>
</dbReference>
<evidence type="ECO:0000313" key="4">
    <source>
        <dbReference type="Proteomes" id="UP000323011"/>
    </source>
</evidence>
<accession>A0A5A8CWC9</accession>
<dbReference type="GO" id="GO:0042273">
    <property type="term" value="P:ribosomal large subunit biogenesis"/>
    <property type="evidence" value="ECO:0007669"/>
    <property type="project" value="TreeGrafter"/>
</dbReference>
<evidence type="ECO:0000256" key="1">
    <source>
        <dbReference type="ARBA" id="ARBA00005647"/>
    </source>
</evidence>
<protein>
    <recommendedName>
        <fullName evidence="2">Large ribosomal subunit protein eL24-related N-terminal domain-containing protein</fullName>
    </recommendedName>
</protein>
<evidence type="ECO:0000259" key="2">
    <source>
        <dbReference type="Pfam" id="PF01246"/>
    </source>
</evidence>
<gene>
    <name evidence="3" type="ORF">FNF29_00048</name>
</gene>
<dbReference type="InterPro" id="IPR056366">
    <property type="entry name" value="Ribosomal_eL24"/>
</dbReference>
<dbReference type="InterPro" id="IPR000988">
    <property type="entry name" value="Ribosomal_eL24-rel_N"/>
</dbReference>
<reference evidence="3 4" key="1">
    <citation type="submission" date="2019-07" db="EMBL/GenBank/DDBJ databases">
        <title>Genomes of Cafeteria roenbergensis.</title>
        <authorList>
            <person name="Fischer M.G."/>
            <person name="Hackl T."/>
            <person name="Roman M."/>
        </authorList>
    </citation>
    <scope>NUCLEOTIDE SEQUENCE [LARGE SCALE GENOMIC DNA]</scope>
    <source>
        <strain evidence="3 4">BVI</strain>
    </source>
</reference>
<dbReference type="AlphaFoldDB" id="A0A5A8CWC9"/>
<name>A0A5A8CWC9_CAFRO</name>
<proteinExistence type="inferred from homology"/>
<dbReference type="SUPFAM" id="SSF57716">
    <property type="entry name" value="Glucocorticoid receptor-like (DNA-binding domain)"/>
    <property type="match status" value="1"/>
</dbReference>
<feature type="domain" description="Large ribosomal subunit protein eL24-related N-terminal" evidence="2">
    <location>
        <begin position="1"/>
        <end position="46"/>
    </location>
</feature>
<dbReference type="Proteomes" id="UP000323011">
    <property type="component" value="Unassembled WGS sequence"/>
</dbReference>
<dbReference type="FunFam" id="2.30.170.20:FF:000001">
    <property type="entry name" value="probable ribosome biogenesis protein RLP24"/>
    <property type="match status" value="1"/>
</dbReference>
<dbReference type="Pfam" id="PF01246">
    <property type="entry name" value="Ribosomal_L24e"/>
    <property type="match status" value="1"/>
</dbReference>
<comment type="caution">
    <text evidence="3">The sequence shown here is derived from an EMBL/GenBank/DDBJ whole genome shotgun (WGS) entry which is preliminary data.</text>
</comment>
<dbReference type="PANTHER" id="PTHR10792">
    <property type="entry name" value="60S RIBOSOMAL PROTEIN L24"/>
    <property type="match status" value="1"/>
</dbReference>
<dbReference type="GO" id="GO:0005730">
    <property type="term" value="C:nucleolus"/>
    <property type="evidence" value="ECO:0007669"/>
    <property type="project" value="TreeGrafter"/>
</dbReference>
<sequence length="218" mass="23236">MFVRNDCKVFRFCRSKCRRSFMTKRNPRKVRWTKAFRKASGKDMTVDATFEFEKRRNEPVRYDRNLVATTIRAMKRIDEIRTTREKRFLEARLKGSAALQQLADRQAIAEGIRLVPPRARTEIIKEAAAAVGRTAEEAAQVQATLEATGITTMGSLANKGRAAKAAAAAAAGGASSSGFVADGGAMGMSSTAFGAAVAAAGASFTPAGSSSSSSSSKA</sequence>
<dbReference type="EMBL" id="VLTN01000001">
    <property type="protein sequence ID" value="KAA0157472.1"/>
    <property type="molecule type" value="Genomic_DNA"/>
</dbReference>
<dbReference type="InterPro" id="IPR038630">
    <property type="entry name" value="L24e/L24_sf"/>
</dbReference>
<keyword evidence="4" id="KW-1185">Reference proteome</keyword>
<dbReference type="Gene3D" id="2.30.170.20">
    <property type="entry name" value="Ribosomal protein L24e"/>
    <property type="match status" value="1"/>
</dbReference>
<comment type="similarity">
    <text evidence="1">Belongs to the eukaryotic ribosomal protein eL24 family.</text>
</comment>
<organism evidence="3 4">
    <name type="scientific">Cafeteria roenbergensis</name>
    <name type="common">Marine flagellate</name>
    <dbReference type="NCBI Taxonomy" id="33653"/>
    <lineage>
        <taxon>Eukaryota</taxon>
        <taxon>Sar</taxon>
        <taxon>Stramenopiles</taxon>
        <taxon>Bigyra</taxon>
        <taxon>Opalozoa</taxon>
        <taxon>Bicosoecida</taxon>
        <taxon>Cafeteriaceae</taxon>
        <taxon>Cafeteria</taxon>
    </lineage>
</organism>
<evidence type="ECO:0000313" key="3">
    <source>
        <dbReference type="EMBL" id="KAA0157472.1"/>
    </source>
</evidence>